<sequence length="102" mass="11617">MERFSSRWDTGFGYREKYVLGWLRGIVAKEVASHVRAVLLVGIDEKKRIILLCCEVVFAYASEVEMLRRLLSRVDKLLGLPFIGNKGFNAVDILERVRGLGC</sequence>
<proteinExistence type="predicted"/>
<evidence type="ECO:0000313" key="1">
    <source>
        <dbReference type="EMBL" id="HFX14237.1"/>
    </source>
</evidence>
<name>A0A7C3RNC8_DICTH</name>
<accession>A0A7C3RNC8</accession>
<dbReference type="AlphaFoldDB" id="A0A7C3RNC8"/>
<organism evidence="1">
    <name type="scientific">Dictyoglomus thermophilum</name>
    <dbReference type="NCBI Taxonomy" id="14"/>
    <lineage>
        <taxon>Bacteria</taxon>
        <taxon>Pseudomonadati</taxon>
        <taxon>Dictyoglomota</taxon>
        <taxon>Dictyoglomia</taxon>
        <taxon>Dictyoglomales</taxon>
        <taxon>Dictyoglomaceae</taxon>
        <taxon>Dictyoglomus</taxon>
    </lineage>
</organism>
<reference evidence="1" key="1">
    <citation type="journal article" date="2020" name="mSystems">
        <title>Genome- and Community-Level Interaction Insights into Carbon Utilization and Element Cycling Functions of Hydrothermarchaeota in Hydrothermal Sediment.</title>
        <authorList>
            <person name="Zhou Z."/>
            <person name="Liu Y."/>
            <person name="Xu W."/>
            <person name="Pan J."/>
            <person name="Luo Z.H."/>
            <person name="Li M."/>
        </authorList>
    </citation>
    <scope>NUCLEOTIDE SEQUENCE [LARGE SCALE GENOMIC DNA]</scope>
    <source>
        <strain evidence="1">SpSt-81</strain>
    </source>
</reference>
<comment type="caution">
    <text evidence="1">The sequence shown here is derived from an EMBL/GenBank/DDBJ whole genome shotgun (WGS) entry which is preliminary data.</text>
</comment>
<gene>
    <name evidence="1" type="ORF">ENW00_08875</name>
</gene>
<protein>
    <submittedName>
        <fullName evidence="1">Uncharacterized protein</fullName>
    </submittedName>
</protein>
<dbReference type="EMBL" id="DTIN01000039">
    <property type="protein sequence ID" value="HFX14237.1"/>
    <property type="molecule type" value="Genomic_DNA"/>
</dbReference>